<sequence>MFCDKIGPTSRFINSLKGEPADQLRYSKLKSDLSHITFEYFEEKIFTSAELYANLTEWILAVNELSDAFLIDTKWMEEFKTVYQQLHTMKCNKSDCSFHMIDMAIEGSGLLHSFGLFGVKLGFNCQISDSLFRSDFDVSLLENEDSEFGLLDVDKIKDYMLIKSHLLLKPAITKFLTF</sequence>
<keyword evidence="2" id="KW-1185">Reference proteome</keyword>
<evidence type="ECO:0000313" key="1">
    <source>
        <dbReference type="EMBL" id="KAI6651516.1"/>
    </source>
</evidence>
<dbReference type="Proteomes" id="UP001165289">
    <property type="component" value="Unassembled WGS sequence"/>
</dbReference>
<name>A0AAV7JRI3_9METZ</name>
<accession>A0AAV7JRI3</accession>
<reference evidence="1 2" key="1">
    <citation type="journal article" date="2023" name="BMC Biol.">
        <title>The compact genome of the sponge Oopsacas minuta (Hexactinellida) is lacking key metazoan core genes.</title>
        <authorList>
            <person name="Santini S."/>
            <person name="Schenkelaars Q."/>
            <person name="Jourda C."/>
            <person name="Duchesne M."/>
            <person name="Belahbib H."/>
            <person name="Rocher C."/>
            <person name="Selva M."/>
            <person name="Riesgo A."/>
            <person name="Vervoort M."/>
            <person name="Leys S.P."/>
            <person name="Kodjabachian L."/>
            <person name="Le Bivic A."/>
            <person name="Borchiellini C."/>
            <person name="Claverie J.M."/>
            <person name="Renard E."/>
        </authorList>
    </citation>
    <scope>NUCLEOTIDE SEQUENCE [LARGE SCALE GENOMIC DNA]</scope>
    <source>
        <strain evidence="1">SPO-2</strain>
    </source>
</reference>
<proteinExistence type="predicted"/>
<protein>
    <submittedName>
        <fullName evidence="1">Uncharacterized protein</fullName>
    </submittedName>
</protein>
<organism evidence="1 2">
    <name type="scientific">Oopsacas minuta</name>
    <dbReference type="NCBI Taxonomy" id="111878"/>
    <lineage>
        <taxon>Eukaryota</taxon>
        <taxon>Metazoa</taxon>
        <taxon>Porifera</taxon>
        <taxon>Hexactinellida</taxon>
        <taxon>Hexasterophora</taxon>
        <taxon>Lyssacinosida</taxon>
        <taxon>Leucopsacidae</taxon>
        <taxon>Oopsacas</taxon>
    </lineage>
</organism>
<dbReference type="EMBL" id="JAKMXF010000303">
    <property type="protein sequence ID" value="KAI6651516.1"/>
    <property type="molecule type" value="Genomic_DNA"/>
</dbReference>
<comment type="caution">
    <text evidence="1">The sequence shown here is derived from an EMBL/GenBank/DDBJ whole genome shotgun (WGS) entry which is preliminary data.</text>
</comment>
<dbReference type="AlphaFoldDB" id="A0AAV7JRI3"/>
<evidence type="ECO:0000313" key="2">
    <source>
        <dbReference type="Proteomes" id="UP001165289"/>
    </source>
</evidence>
<gene>
    <name evidence="1" type="ORF">LOD99_5124</name>
</gene>